<dbReference type="InterPro" id="IPR036291">
    <property type="entry name" value="NAD(P)-bd_dom_sf"/>
</dbReference>
<evidence type="ECO:0000259" key="1">
    <source>
        <dbReference type="Pfam" id="PF01370"/>
    </source>
</evidence>
<dbReference type="InterPro" id="IPR001509">
    <property type="entry name" value="Epimerase_deHydtase"/>
</dbReference>
<sequence>MDRVKILITGGSGYIARSLVNAFKNEYEVTSISREDFDMTSFKAMNKFFEGKYFDVVIHTAVSGGSRLKKETSSNIDINLIMYYNLLQHRENYGKFIHFGSGAEEHTPETPYGLSKRVIAKSILEQDRFYNIKVFGVFDENELDTRFIKANLKRYINKEPMMIDAHKKMTFFYMKDLITLVKHYIDSIPTTLRIEGYCAYCSDYTLREITDMINELGDYKVLVYMTEEFANDYTSNYSAGYGLRYIGFKKGLQEVYNKLK</sequence>
<evidence type="ECO:0000313" key="2">
    <source>
        <dbReference type="EMBL" id="CAB4125461.1"/>
    </source>
</evidence>
<reference evidence="2" key="1">
    <citation type="submission" date="2020-04" db="EMBL/GenBank/DDBJ databases">
        <authorList>
            <person name="Chiriac C."/>
            <person name="Salcher M."/>
            <person name="Ghai R."/>
            <person name="Kavagutti S V."/>
        </authorList>
    </citation>
    <scope>NUCLEOTIDE SEQUENCE</scope>
</reference>
<dbReference type="Gene3D" id="3.40.50.720">
    <property type="entry name" value="NAD(P)-binding Rossmann-like Domain"/>
    <property type="match status" value="1"/>
</dbReference>
<protein>
    <submittedName>
        <fullName evidence="2">WcaG Nucleoside-diphosphate-sugar epimerases</fullName>
    </submittedName>
</protein>
<feature type="domain" description="NAD-dependent epimerase/dehydratase" evidence="1">
    <location>
        <begin position="6"/>
        <end position="186"/>
    </location>
</feature>
<organism evidence="2">
    <name type="scientific">uncultured Caudovirales phage</name>
    <dbReference type="NCBI Taxonomy" id="2100421"/>
    <lineage>
        <taxon>Viruses</taxon>
        <taxon>Duplodnaviria</taxon>
        <taxon>Heunggongvirae</taxon>
        <taxon>Uroviricota</taxon>
        <taxon>Caudoviricetes</taxon>
        <taxon>Peduoviridae</taxon>
        <taxon>Maltschvirus</taxon>
        <taxon>Maltschvirus maltsch</taxon>
    </lineage>
</organism>
<name>A0A6J5KU48_9CAUD</name>
<dbReference type="PANTHER" id="PTHR43245">
    <property type="entry name" value="BIFUNCTIONAL POLYMYXIN RESISTANCE PROTEIN ARNA"/>
    <property type="match status" value="1"/>
</dbReference>
<gene>
    <name evidence="2" type="ORF">UFOVP54_145</name>
</gene>
<proteinExistence type="predicted"/>
<dbReference type="InterPro" id="IPR050177">
    <property type="entry name" value="Lipid_A_modif_metabolic_enz"/>
</dbReference>
<dbReference type="SUPFAM" id="SSF51735">
    <property type="entry name" value="NAD(P)-binding Rossmann-fold domains"/>
    <property type="match status" value="1"/>
</dbReference>
<dbReference type="EMBL" id="LR796188">
    <property type="protein sequence ID" value="CAB4125461.1"/>
    <property type="molecule type" value="Genomic_DNA"/>
</dbReference>
<accession>A0A6J5KU48</accession>
<dbReference type="PANTHER" id="PTHR43245:SF13">
    <property type="entry name" value="UDP-D-APIOSE_UDP-D-XYLOSE SYNTHASE 2"/>
    <property type="match status" value="1"/>
</dbReference>
<dbReference type="Pfam" id="PF01370">
    <property type="entry name" value="Epimerase"/>
    <property type="match status" value="1"/>
</dbReference>